<dbReference type="GO" id="GO:0004984">
    <property type="term" value="F:olfactory receptor activity"/>
    <property type="evidence" value="ECO:0007669"/>
    <property type="project" value="InterPro"/>
</dbReference>
<feature type="transmembrane region" description="Helical" evidence="13">
    <location>
        <begin position="207"/>
        <end position="229"/>
    </location>
</feature>
<evidence type="ECO:0000256" key="4">
    <source>
        <dbReference type="ARBA" id="ARBA00022692"/>
    </source>
</evidence>
<keyword evidence="7" id="KW-0297">G-protein coupled receptor</keyword>
<name>A0A9Q9WVW7_CYPCA</name>
<dbReference type="SUPFAM" id="SSF81321">
    <property type="entry name" value="Family A G protein-coupled receptor-like"/>
    <property type="match status" value="1"/>
</dbReference>
<keyword evidence="3" id="KW-0716">Sensory transduction</keyword>
<dbReference type="Pfam" id="PF13853">
    <property type="entry name" value="7tm_4"/>
    <property type="match status" value="1"/>
</dbReference>
<dbReference type="InterPro" id="IPR000725">
    <property type="entry name" value="Olfact_rcpt"/>
</dbReference>
<evidence type="ECO:0000256" key="6">
    <source>
        <dbReference type="ARBA" id="ARBA00022989"/>
    </source>
</evidence>
<feature type="transmembrane region" description="Helical" evidence="13">
    <location>
        <begin position="151"/>
        <end position="173"/>
    </location>
</feature>
<sequence>MFLCLLFWSQMDNQTFRYSVLLVEGLNITTQSSYLAFVILLMAYIFIMVSNLWILIQISAEKGLHQPMYIIYCNLPLKDVMGTTVIVPRLLRDLVTNPSERYITYVECVFQAFFNHMNGTTSHTILMVMAFDRYVAICNPLRYTAIMSNNLVVKLSAGAWGTALVLVGILISLSVRLSHCRSVIQNHICDNASLFKLSCENTVINNVYGLTFTVVLLVSSMGSVLLTYLKIAIVCLTSKNKATNKKAIKTCCTHLTLYSVMLVSGFVAIFLHRVSEYSDNRRIASIVFNVVPPGLNPIIYGLQVKEIRQNLFKFLKK</sequence>
<dbReference type="FunFam" id="1.20.1070.10:FF:000024">
    <property type="entry name" value="Olfactory receptor"/>
    <property type="match status" value="1"/>
</dbReference>
<feature type="transmembrane region" description="Helical" evidence="13">
    <location>
        <begin position="250"/>
        <end position="271"/>
    </location>
</feature>
<proteinExistence type="predicted"/>
<keyword evidence="2" id="KW-1003">Cell membrane</keyword>
<evidence type="ECO:0000313" key="15">
    <source>
        <dbReference type="RefSeq" id="XP_042590578.1"/>
    </source>
</evidence>
<evidence type="ECO:0000256" key="7">
    <source>
        <dbReference type="ARBA" id="ARBA00023040"/>
    </source>
</evidence>
<keyword evidence="6 13" id="KW-1133">Transmembrane helix</keyword>
<evidence type="ECO:0000256" key="5">
    <source>
        <dbReference type="ARBA" id="ARBA00022725"/>
    </source>
</evidence>
<gene>
    <name evidence="15" type="primary">LOC109093874</name>
</gene>
<evidence type="ECO:0000256" key="8">
    <source>
        <dbReference type="ARBA" id="ARBA00023136"/>
    </source>
</evidence>
<dbReference type="GO" id="GO:0005886">
    <property type="term" value="C:plasma membrane"/>
    <property type="evidence" value="ECO:0007669"/>
    <property type="project" value="UniProtKB-SubCell"/>
</dbReference>
<dbReference type="PROSITE" id="PS50262">
    <property type="entry name" value="G_PROTEIN_RECEP_F1_2"/>
    <property type="match status" value="1"/>
</dbReference>
<evidence type="ECO:0000256" key="1">
    <source>
        <dbReference type="ARBA" id="ARBA00004651"/>
    </source>
</evidence>
<dbReference type="InterPro" id="IPR017452">
    <property type="entry name" value="GPCR_Rhodpsn_7TM"/>
</dbReference>
<evidence type="ECO:0000256" key="11">
    <source>
        <dbReference type="ARBA" id="ARBA00023180"/>
    </source>
</evidence>
<dbReference type="AlphaFoldDB" id="A0A9Q9WVW7"/>
<keyword evidence="8 13" id="KW-0472">Membrane</keyword>
<evidence type="ECO:0000256" key="2">
    <source>
        <dbReference type="ARBA" id="ARBA00022475"/>
    </source>
</evidence>
<dbReference type="KEGG" id="ccar:109093874"/>
<feature type="domain" description="G-protein coupled receptors family 1 profile" evidence="14">
    <location>
        <begin position="50"/>
        <end position="300"/>
    </location>
</feature>
<evidence type="ECO:0000259" key="14">
    <source>
        <dbReference type="PROSITE" id="PS50262"/>
    </source>
</evidence>
<keyword evidence="5" id="KW-0552">Olfaction</keyword>
<keyword evidence="12" id="KW-0807">Transducer</keyword>
<comment type="subcellular location">
    <subcellularLocation>
        <location evidence="1">Cell membrane</location>
        <topology evidence="1">Multi-pass membrane protein</topology>
    </subcellularLocation>
</comment>
<feature type="transmembrane region" description="Helical" evidence="13">
    <location>
        <begin position="283"/>
        <end position="302"/>
    </location>
</feature>
<dbReference type="GeneID" id="109093874"/>
<dbReference type="GO" id="GO:0005549">
    <property type="term" value="F:odorant binding"/>
    <property type="evidence" value="ECO:0007669"/>
    <property type="project" value="TreeGrafter"/>
</dbReference>
<dbReference type="GO" id="GO:0004930">
    <property type="term" value="F:G protein-coupled receptor activity"/>
    <property type="evidence" value="ECO:0007669"/>
    <property type="project" value="UniProtKB-KW"/>
</dbReference>
<dbReference type="PANTHER" id="PTHR26451">
    <property type="entry name" value="G_PROTEIN_RECEP_F1_2 DOMAIN-CONTAINING PROTEIN"/>
    <property type="match status" value="1"/>
</dbReference>
<dbReference type="InterPro" id="IPR052921">
    <property type="entry name" value="GPCR1_Superfamily_Member"/>
</dbReference>
<evidence type="ECO:0000256" key="13">
    <source>
        <dbReference type="SAM" id="Phobius"/>
    </source>
</evidence>
<evidence type="ECO:0000256" key="10">
    <source>
        <dbReference type="ARBA" id="ARBA00023170"/>
    </source>
</evidence>
<feature type="transmembrane region" description="Helical" evidence="13">
    <location>
        <begin position="33"/>
        <end position="56"/>
    </location>
</feature>
<organism evidence="15">
    <name type="scientific">Cyprinus carpio</name>
    <name type="common">Common carp</name>
    <dbReference type="NCBI Taxonomy" id="7962"/>
    <lineage>
        <taxon>Eukaryota</taxon>
        <taxon>Metazoa</taxon>
        <taxon>Chordata</taxon>
        <taxon>Craniata</taxon>
        <taxon>Vertebrata</taxon>
        <taxon>Euteleostomi</taxon>
        <taxon>Actinopterygii</taxon>
        <taxon>Neopterygii</taxon>
        <taxon>Teleostei</taxon>
        <taxon>Ostariophysi</taxon>
        <taxon>Cypriniformes</taxon>
        <taxon>Cyprinidae</taxon>
        <taxon>Cyprininae</taxon>
        <taxon>Cyprinus</taxon>
    </lineage>
</organism>
<evidence type="ECO:0000256" key="12">
    <source>
        <dbReference type="ARBA" id="ARBA00023224"/>
    </source>
</evidence>
<evidence type="ECO:0000256" key="3">
    <source>
        <dbReference type="ARBA" id="ARBA00022606"/>
    </source>
</evidence>
<evidence type="ECO:0000256" key="9">
    <source>
        <dbReference type="ARBA" id="ARBA00023157"/>
    </source>
</evidence>
<keyword evidence="11" id="KW-0325">Glycoprotein</keyword>
<dbReference type="PANTHER" id="PTHR26451:SF109">
    <property type="entry name" value="ODORANT RECEPTOR-RELATED"/>
    <property type="match status" value="1"/>
</dbReference>
<dbReference type="RefSeq" id="XP_042590578.1">
    <property type="nucleotide sequence ID" value="XM_042734644.1"/>
</dbReference>
<keyword evidence="9" id="KW-1015">Disulfide bond</keyword>
<dbReference type="OrthoDB" id="8772365at2759"/>
<dbReference type="Proteomes" id="UP001155660">
    <property type="component" value="Chromosome B11"/>
</dbReference>
<accession>A0A9Q9WVW7</accession>
<keyword evidence="4 13" id="KW-0812">Transmembrane</keyword>
<reference evidence="15" key="1">
    <citation type="submission" date="2025-08" db="UniProtKB">
        <authorList>
            <consortium name="RefSeq"/>
        </authorList>
    </citation>
    <scope>IDENTIFICATION</scope>
    <source>
        <tissue evidence="15">Muscle</tissue>
    </source>
</reference>
<protein>
    <submittedName>
        <fullName evidence="15">Olfactory receptor 7C1-like</fullName>
    </submittedName>
</protein>
<keyword evidence="10" id="KW-0675">Receptor</keyword>